<dbReference type="InterPro" id="IPR011009">
    <property type="entry name" value="Kinase-like_dom_sf"/>
</dbReference>
<dbReference type="SUPFAM" id="SSF56112">
    <property type="entry name" value="Protein kinase-like (PK-like)"/>
    <property type="match status" value="1"/>
</dbReference>
<evidence type="ECO:0000313" key="3">
    <source>
        <dbReference type="Proteomes" id="UP000271889"/>
    </source>
</evidence>
<gene>
    <name evidence="2" type="ORF">CGOC_LOCUS7642</name>
</gene>
<keyword evidence="3" id="KW-1185">Reference proteome</keyword>
<dbReference type="EMBL" id="UYRV01026846">
    <property type="protein sequence ID" value="VDK79985.1"/>
    <property type="molecule type" value="Genomic_DNA"/>
</dbReference>
<dbReference type="PROSITE" id="PS50011">
    <property type="entry name" value="PROTEIN_KINASE_DOM"/>
    <property type="match status" value="1"/>
</dbReference>
<dbReference type="GO" id="GO:0004672">
    <property type="term" value="F:protein kinase activity"/>
    <property type="evidence" value="ECO:0007669"/>
    <property type="project" value="InterPro"/>
</dbReference>
<dbReference type="InterPro" id="IPR000719">
    <property type="entry name" value="Prot_kinase_dom"/>
</dbReference>
<evidence type="ECO:0000259" key="1">
    <source>
        <dbReference type="PROSITE" id="PS50011"/>
    </source>
</evidence>
<evidence type="ECO:0000313" key="2">
    <source>
        <dbReference type="EMBL" id="VDK79985.1"/>
    </source>
</evidence>
<accession>A0A3P6TGH4</accession>
<feature type="domain" description="Protein kinase" evidence="1">
    <location>
        <begin position="1"/>
        <end position="102"/>
    </location>
</feature>
<proteinExistence type="predicted"/>
<reference evidence="2 3" key="1">
    <citation type="submission" date="2018-11" db="EMBL/GenBank/DDBJ databases">
        <authorList>
            <consortium name="Pathogen Informatics"/>
        </authorList>
    </citation>
    <scope>NUCLEOTIDE SEQUENCE [LARGE SCALE GENOMIC DNA]</scope>
</reference>
<sequence length="102" mass="11471">MKAEYVNLLDKEKPDLIFVQNETDAVDGNTLENLLRRHGPFPLEEHIAARILRNVSSAVMFLHSREVVHGGLDFNSVVVDSHFNAKTIITPSIYRAKRSSLG</sequence>
<protein>
    <recommendedName>
        <fullName evidence="1">Protein kinase domain-containing protein</fullName>
    </recommendedName>
</protein>
<dbReference type="AlphaFoldDB" id="A0A3P6TGH4"/>
<dbReference type="Gene3D" id="1.10.510.10">
    <property type="entry name" value="Transferase(Phosphotransferase) domain 1"/>
    <property type="match status" value="1"/>
</dbReference>
<dbReference type="OrthoDB" id="1668230at2759"/>
<name>A0A3P6TGH4_CYLGO</name>
<dbReference type="Proteomes" id="UP000271889">
    <property type="component" value="Unassembled WGS sequence"/>
</dbReference>
<dbReference type="GO" id="GO:0005524">
    <property type="term" value="F:ATP binding"/>
    <property type="evidence" value="ECO:0007669"/>
    <property type="project" value="InterPro"/>
</dbReference>
<organism evidence="2 3">
    <name type="scientific">Cylicostephanus goldi</name>
    <name type="common">Nematode worm</name>
    <dbReference type="NCBI Taxonomy" id="71465"/>
    <lineage>
        <taxon>Eukaryota</taxon>
        <taxon>Metazoa</taxon>
        <taxon>Ecdysozoa</taxon>
        <taxon>Nematoda</taxon>
        <taxon>Chromadorea</taxon>
        <taxon>Rhabditida</taxon>
        <taxon>Rhabditina</taxon>
        <taxon>Rhabditomorpha</taxon>
        <taxon>Strongyloidea</taxon>
        <taxon>Strongylidae</taxon>
        <taxon>Cylicostephanus</taxon>
    </lineage>
</organism>